<organism evidence="2 3">
    <name type="scientific">Alkaliphilus flagellatus</name>
    <dbReference type="NCBI Taxonomy" id="2841507"/>
    <lineage>
        <taxon>Bacteria</taxon>
        <taxon>Bacillati</taxon>
        <taxon>Bacillota</taxon>
        <taxon>Clostridia</taxon>
        <taxon>Peptostreptococcales</taxon>
        <taxon>Natronincolaceae</taxon>
        <taxon>Alkaliphilus</taxon>
    </lineage>
</organism>
<sequence length="143" mass="16783">MKIKNLAVIICLLLMSTLSACSSDYSESIEINWGISLPKGYEELFSVDSGASFHGDGDRYHVFSYKEELKQSEIEKFSSEKNPYVEDEVEKILNSLQVSNEQKPDFSKEYYWYRKNGDNDSRNKLYLIYFNEDNILHVIEQFY</sequence>
<evidence type="ECO:0000256" key="1">
    <source>
        <dbReference type="SAM" id="SignalP"/>
    </source>
</evidence>
<evidence type="ECO:0000313" key="3">
    <source>
        <dbReference type="Proteomes" id="UP000779508"/>
    </source>
</evidence>
<dbReference type="RefSeq" id="WP_216417161.1">
    <property type="nucleotide sequence ID" value="NZ_JAHLQK010000004.1"/>
</dbReference>
<feature type="chain" id="PRO_5047330539" description="Lipoprotein" evidence="1">
    <location>
        <begin position="21"/>
        <end position="143"/>
    </location>
</feature>
<protein>
    <recommendedName>
        <fullName evidence="4">Lipoprotein</fullName>
    </recommendedName>
</protein>
<dbReference type="Proteomes" id="UP000779508">
    <property type="component" value="Unassembled WGS sequence"/>
</dbReference>
<comment type="caution">
    <text evidence="2">The sequence shown here is derived from an EMBL/GenBank/DDBJ whole genome shotgun (WGS) entry which is preliminary data.</text>
</comment>
<evidence type="ECO:0008006" key="4">
    <source>
        <dbReference type="Google" id="ProtNLM"/>
    </source>
</evidence>
<dbReference type="EMBL" id="JAHLQK010000004">
    <property type="protein sequence ID" value="MBU5676866.1"/>
    <property type="molecule type" value="Genomic_DNA"/>
</dbReference>
<accession>A0ABS6G302</accession>
<name>A0ABS6G302_9FIRM</name>
<feature type="signal peptide" evidence="1">
    <location>
        <begin position="1"/>
        <end position="20"/>
    </location>
</feature>
<dbReference type="PROSITE" id="PS51257">
    <property type="entry name" value="PROKAR_LIPOPROTEIN"/>
    <property type="match status" value="1"/>
</dbReference>
<keyword evidence="1" id="KW-0732">Signal</keyword>
<evidence type="ECO:0000313" key="2">
    <source>
        <dbReference type="EMBL" id="MBU5676866.1"/>
    </source>
</evidence>
<reference evidence="2 3" key="1">
    <citation type="submission" date="2021-06" db="EMBL/GenBank/DDBJ databases">
        <authorList>
            <person name="Sun Q."/>
            <person name="Li D."/>
        </authorList>
    </citation>
    <scope>NUCLEOTIDE SEQUENCE [LARGE SCALE GENOMIC DNA]</scope>
    <source>
        <strain evidence="2 3">MSJ-5</strain>
    </source>
</reference>
<keyword evidence="3" id="KW-1185">Reference proteome</keyword>
<gene>
    <name evidence="2" type="ORF">KQI88_10595</name>
</gene>
<proteinExistence type="predicted"/>